<dbReference type="VEuPathDB" id="TriTrypDB:TvY486_0000910"/>
<organism evidence="3 4">
    <name type="scientific">Trypanosoma vivax (strain Y486)</name>
    <dbReference type="NCBI Taxonomy" id="1055687"/>
    <lineage>
        <taxon>Eukaryota</taxon>
        <taxon>Discoba</taxon>
        <taxon>Euglenozoa</taxon>
        <taxon>Kinetoplastea</taxon>
        <taxon>Metakinetoplastina</taxon>
        <taxon>Trypanosomatida</taxon>
        <taxon>Trypanosomatidae</taxon>
        <taxon>Trypanosoma</taxon>
        <taxon>Duttonella</taxon>
    </lineage>
</organism>
<dbReference type="InterPro" id="IPR000477">
    <property type="entry name" value="RT_dom"/>
</dbReference>
<reference evidence="3 4" key="1">
    <citation type="journal article" date="2012" name="Proc. Natl. Acad. Sci. U.S.A.">
        <title>Antigenic diversity is generated by distinct evolutionary mechanisms in African trypanosome species.</title>
        <authorList>
            <person name="Jackson A.P."/>
            <person name="Berry A."/>
            <person name="Aslett M."/>
            <person name="Allison H.C."/>
            <person name="Burton P."/>
            <person name="Vavrova-Anderson J."/>
            <person name="Brown R."/>
            <person name="Browne H."/>
            <person name="Corton N."/>
            <person name="Hauser H."/>
            <person name="Gamble J."/>
            <person name="Gilderthorp R."/>
            <person name="Marcello L."/>
            <person name="McQuillan J."/>
            <person name="Otto T.D."/>
            <person name="Quail M.A."/>
            <person name="Sanders M.J."/>
            <person name="van Tonder A."/>
            <person name="Ginger M.L."/>
            <person name="Field M.C."/>
            <person name="Barry J.D."/>
            <person name="Hertz-Fowler C."/>
            <person name="Berriman M."/>
        </authorList>
    </citation>
    <scope>NUCLEOTIDE SEQUENCE</scope>
    <source>
        <strain evidence="3 4">Y486</strain>
    </source>
</reference>
<protein>
    <submittedName>
        <fullName evidence="3">Reverse transcriptase (RNA-dependent DNA polymerase)</fullName>
    </submittedName>
</protein>
<evidence type="ECO:0000313" key="4">
    <source>
        <dbReference type="Proteomes" id="UP000009027"/>
    </source>
</evidence>
<dbReference type="AlphaFoldDB" id="F9WLE5"/>
<proteinExistence type="predicted"/>
<keyword evidence="3" id="KW-0548">Nucleotidyltransferase</keyword>
<evidence type="ECO:0000259" key="1">
    <source>
        <dbReference type="PROSITE" id="PS50878"/>
    </source>
</evidence>
<dbReference type="EMBL" id="CAEX01000929">
    <property type="protein sequence ID" value="CCD18336.1"/>
    <property type="molecule type" value="Genomic_DNA"/>
</dbReference>
<dbReference type="Gene3D" id="3.30.420.10">
    <property type="entry name" value="Ribonuclease H-like superfamily/Ribonuclease H"/>
    <property type="match status" value="1"/>
</dbReference>
<name>F9WLE5_TRYVY</name>
<dbReference type="InterPro" id="IPR012337">
    <property type="entry name" value="RNaseH-like_sf"/>
</dbReference>
<dbReference type="GO" id="GO:0004523">
    <property type="term" value="F:RNA-DNA hybrid ribonuclease activity"/>
    <property type="evidence" value="ECO:0007669"/>
    <property type="project" value="InterPro"/>
</dbReference>
<keyword evidence="3" id="KW-0808">Transferase</keyword>
<keyword evidence="3" id="KW-0695">RNA-directed DNA polymerase</keyword>
<evidence type="ECO:0000313" key="3">
    <source>
        <dbReference type="EMBL" id="CCD18336.1"/>
    </source>
</evidence>
<dbReference type="PROSITE" id="PS50878">
    <property type="entry name" value="RT_POL"/>
    <property type="match status" value="1"/>
</dbReference>
<dbReference type="PROSITE" id="PS50879">
    <property type="entry name" value="RNASE_H_1"/>
    <property type="match status" value="1"/>
</dbReference>
<evidence type="ECO:0000259" key="2">
    <source>
        <dbReference type="PROSITE" id="PS50879"/>
    </source>
</evidence>
<dbReference type="GO" id="GO:0003676">
    <property type="term" value="F:nucleic acid binding"/>
    <property type="evidence" value="ECO:0007669"/>
    <property type="project" value="InterPro"/>
</dbReference>
<dbReference type="Proteomes" id="UP000009027">
    <property type="component" value="Unassembled WGS sequence"/>
</dbReference>
<gene>
    <name evidence="3" type="ORF">TvY486_0000910</name>
</gene>
<sequence length="599" mass="66196">MAAVFVDYARPFDSVDHGCIAKGLLPFGVGKHLVAWIAGFLKGRTAKVRVNKVLSEDVGLTCGVPQGSDLGPLLFIVTVDSLSKRLNCVPELQHGFSADDLTVVRTSAALSEIRKTIQKGSDCITNCSGECYMEVSAEKPEYTLFDARETNLPSLKVGESVLKEERAPKLLGLTMQPHKGLSKHVLSMKAQASTRLLQLRAVASPEWGPDRERLRAFYLALVQAKMCYGVAPSLFDTSLSDRERLERVQAQAAHIVPTIPKGASREDALREAQLKPINEVAHRRVLEYYLRLKAKGPVHPEVADSIFPPEHPIHVRLAKVQHLYSIDDGPEKPHDARVLEWARRVHFNTTTPGVLKADAPEKDKGVHTMRRVQRSSEFDYQLWADGSVVLDVSSGAGALVHPKDGRREKVVLGAGSLACSDRAECVAMEAGLKRLADVVGLSKTCRTRVVAFTNSLSLLMALNAGPAAVEDAVLRRIWDLILRIVRLRASVNFQFVFSHTGAPRNEAAGKAAEQGNARPQSYPPWATDIVTGVERQVRSEMCRAFEEGRMTRAHRSTLLDRVRPQPKHSKVDRLGESLLAQFRTGTSKHFEWLHRVLAQ</sequence>
<dbReference type="InterPro" id="IPR036397">
    <property type="entry name" value="RNaseH_sf"/>
</dbReference>
<keyword evidence="4" id="KW-1185">Reference proteome</keyword>
<dbReference type="PANTHER" id="PTHR33332">
    <property type="entry name" value="REVERSE TRANSCRIPTASE DOMAIN-CONTAINING PROTEIN"/>
    <property type="match status" value="1"/>
</dbReference>
<feature type="domain" description="RNase H type-1" evidence="2">
    <location>
        <begin position="376"/>
        <end position="517"/>
    </location>
</feature>
<feature type="domain" description="Reverse transcriptase" evidence="1">
    <location>
        <begin position="1"/>
        <end position="175"/>
    </location>
</feature>
<dbReference type="Pfam" id="PF00078">
    <property type="entry name" value="RVT_1"/>
    <property type="match status" value="1"/>
</dbReference>
<dbReference type="GO" id="GO:0003964">
    <property type="term" value="F:RNA-directed DNA polymerase activity"/>
    <property type="evidence" value="ECO:0007669"/>
    <property type="project" value="UniProtKB-KW"/>
</dbReference>
<dbReference type="SUPFAM" id="SSF53098">
    <property type="entry name" value="Ribonuclease H-like"/>
    <property type="match status" value="1"/>
</dbReference>
<dbReference type="InterPro" id="IPR002156">
    <property type="entry name" value="RNaseH_domain"/>
</dbReference>
<accession>F9WLE5</accession>